<dbReference type="EMBL" id="JAQOSK010000011">
    <property type="protein sequence ID" value="MDC2958170.1"/>
    <property type="molecule type" value="Genomic_DNA"/>
</dbReference>
<dbReference type="RefSeq" id="WP_272177068.1">
    <property type="nucleotide sequence ID" value="NZ_JAQOSK010000011.1"/>
</dbReference>
<dbReference type="Pfam" id="PF00578">
    <property type="entry name" value="AhpC-TSA"/>
    <property type="match status" value="1"/>
</dbReference>
<accession>A0ABT5G018</accession>
<gene>
    <name evidence="3" type="ORF">PO587_27365</name>
</gene>
<name>A0ABT5G018_9ACTN</name>
<sequence length="206" mass="23757">MRSDIVPGGVFPDFALPDHTGTVRTLSELQGRDPLVLTLARGHYCPKEHQQHREMAEVLQPKTAVGYTQMATIATDEHHTLQEFRLSVGAQWTFLSDPDRIVQRDLDIKEYTDPEHDPMIPHTLVLKPRLVVHSVYNGYWFWGRPSVYDLWHDLREATREIRPDWDLAVPGLREEWDAGEHASFHGWDRRAAEEQDQPGLRPRPGG</sequence>
<feature type="domain" description="Alkyl hydroperoxide reductase subunit C/ Thiol specific antioxidant" evidence="2">
    <location>
        <begin position="8"/>
        <end position="132"/>
    </location>
</feature>
<reference evidence="3 4" key="1">
    <citation type="journal article" date="2015" name="Int. J. Syst. Evol. Microbiol.">
        <title>Streptomyces gilvifuscus sp. nov., an actinomycete that produces antibacterial compounds isolated from soil.</title>
        <authorList>
            <person name="Nguyen T.M."/>
            <person name="Kim J."/>
        </authorList>
    </citation>
    <scope>NUCLEOTIDE SEQUENCE [LARGE SCALE GENOMIC DNA]</scope>
    <source>
        <strain evidence="3 4">T113</strain>
    </source>
</reference>
<dbReference type="Proteomes" id="UP001221328">
    <property type="component" value="Unassembled WGS sequence"/>
</dbReference>
<dbReference type="InterPro" id="IPR000866">
    <property type="entry name" value="AhpC/TSA"/>
</dbReference>
<dbReference type="Gene3D" id="3.40.30.10">
    <property type="entry name" value="Glutaredoxin"/>
    <property type="match status" value="1"/>
</dbReference>
<dbReference type="SUPFAM" id="SSF52833">
    <property type="entry name" value="Thioredoxin-like"/>
    <property type="match status" value="1"/>
</dbReference>
<evidence type="ECO:0000313" key="4">
    <source>
        <dbReference type="Proteomes" id="UP001221328"/>
    </source>
</evidence>
<keyword evidence="4" id="KW-1185">Reference proteome</keyword>
<protein>
    <submittedName>
        <fullName evidence="3">Redoxin domain-containing protein</fullName>
    </submittedName>
</protein>
<proteinExistence type="predicted"/>
<evidence type="ECO:0000313" key="3">
    <source>
        <dbReference type="EMBL" id="MDC2958170.1"/>
    </source>
</evidence>
<comment type="caution">
    <text evidence="3">The sequence shown here is derived from an EMBL/GenBank/DDBJ whole genome shotgun (WGS) entry which is preliminary data.</text>
</comment>
<evidence type="ECO:0000259" key="2">
    <source>
        <dbReference type="Pfam" id="PF00578"/>
    </source>
</evidence>
<organism evidence="3 4">
    <name type="scientific">Streptomyces gilvifuscus</name>
    <dbReference type="NCBI Taxonomy" id="1550617"/>
    <lineage>
        <taxon>Bacteria</taxon>
        <taxon>Bacillati</taxon>
        <taxon>Actinomycetota</taxon>
        <taxon>Actinomycetes</taxon>
        <taxon>Kitasatosporales</taxon>
        <taxon>Streptomycetaceae</taxon>
        <taxon>Streptomyces</taxon>
    </lineage>
</organism>
<feature type="region of interest" description="Disordered" evidence="1">
    <location>
        <begin position="186"/>
        <end position="206"/>
    </location>
</feature>
<evidence type="ECO:0000256" key="1">
    <source>
        <dbReference type="SAM" id="MobiDB-lite"/>
    </source>
</evidence>
<dbReference type="InterPro" id="IPR036249">
    <property type="entry name" value="Thioredoxin-like_sf"/>
</dbReference>